<dbReference type="Proteomes" id="UP000790709">
    <property type="component" value="Unassembled WGS sequence"/>
</dbReference>
<gene>
    <name evidence="1" type="ORF">BV22DRAFT_921347</name>
</gene>
<dbReference type="EMBL" id="MU266884">
    <property type="protein sequence ID" value="KAH7917974.1"/>
    <property type="molecule type" value="Genomic_DNA"/>
</dbReference>
<organism evidence="1 2">
    <name type="scientific">Leucogyrophana mollusca</name>
    <dbReference type="NCBI Taxonomy" id="85980"/>
    <lineage>
        <taxon>Eukaryota</taxon>
        <taxon>Fungi</taxon>
        <taxon>Dikarya</taxon>
        <taxon>Basidiomycota</taxon>
        <taxon>Agaricomycotina</taxon>
        <taxon>Agaricomycetes</taxon>
        <taxon>Agaricomycetidae</taxon>
        <taxon>Boletales</taxon>
        <taxon>Boletales incertae sedis</taxon>
        <taxon>Leucogyrophana</taxon>
    </lineage>
</organism>
<name>A0ACB8AYB8_9AGAM</name>
<proteinExistence type="predicted"/>
<sequence length="61" mass="6832">MPVVYDVALRHFLSRAAHDASTMIPPGLLEYNIIRLEKKPCILPNTSTLYVQTTSTSEKSI</sequence>
<accession>A0ACB8AYB8</accession>
<comment type="caution">
    <text evidence="1">The sequence shown here is derived from an EMBL/GenBank/DDBJ whole genome shotgun (WGS) entry which is preliminary data.</text>
</comment>
<evidence type="ECO:0000313" key="1">
    <source>
        <dbReference type="EMBL" id="KAH7917974.1"/>
    </source>
</evidence>
<keyword evidence="2" id="KW-1185">Reference proteome</keyword>
<reference evidence="1" key="1">
    <citation type="journal article" date="2021" name="New Phytol.">
        <title>Evolutionary innovations through gain and loss of genes in the ectomycorrhizal Boletales.</title>
        <authorList>
            <person name="Wu G."/>
            <person name="Miyauchi S."/>
            <person name="Morin E."/>
            <person name="Kuo A."/>
            <person name="Drula E."/>
            <person name="Varga T."/>
            <person name="Kohler A."/>
            <person name="Feng B."/>
            <person name="Cao Y."/>
            <person name="Lipzen A."/>
            <person name="Daum C."/>
            <person name="Hundley H."/>
            <person name="Pangilinan J."/>
            <person name="Johnson J."/>
            <person name="Barry K."/>
            <person name="LaButti K."/>
            <person name="Ng V."/>
            <person name="Ahrendt S."/>
            <person name="Min B."/>
            <person name="Choi I.G."/>
            <person name="Park H."/>
            <person name="Plett J.M."/>
            <person name="Magnuson J."/>
            <person name="Spatafora J.W."/>
            <person name="Nagy L.G."/>
            <person name="Henrissat B."/>
            <person name="Grigoriev I.V."/>
            <person name="Yang Z.L."/>
            <person name="Xu J."/>
            <person name="Martin F.M."/>
        </authorList>
    </citation>
    <scope>NUCLEOTIDE SEQUENCE</scope>
    <source>
        <strain evidence="1">KUC20120723A-06</strain>
    </source>
</reference>
<protein>
    <submittedName>
        <fullName evidence="1">Uncharacterized protein</fullName>
    </submittedName>
</protein>
<evidence type="ECO:0000313" key="2">
    <source>
        <dbReference type="Proteomes" id="UP000790709"/>
    </source>
</evidence>